<protein>
    <submittedName>
        <fullName evidence="3">HDOD domain-containing protein</fullName>
    </submittedName>
</protein>
<dbReference type="EMBL" id="WVUD01000007">
    <property type="protein sequence ID" value="MYL82760.1"/>
    <property type="molecule type" value="Genomic_DNA"/>
</dbReference>
<dbReference type="PROSITE" id="PS51833">
    <property type="entry name" value="HDOD"/>
    <property type="match status" value="1"/>
</dbReference>
<dbReference type="RefSeq" id="WP_160959618.1">
    <property type="nucleotide sequence ID" value="NZ_WVUD01000007.1"/>
</dbReference>
<feature type="compositionally biased region" description="Low complexity" evidence="1">
    <location>
        <begin position="40"/>
        <end position="50"/>
    </location>
</feature>
<dbReference type="Proteomes" id="UP000482487">
    <property type="component" value="Unassembled WGS sequence"/>
</dbReference>
<keyword evidence="4" id="KW-1185">Reference proteome</keyword>
<dbReference type="AlphaFoldDB" id="A0A7C9ITS2"/>
<feature type="domain" description="HDOD" evidence="2">
    <location>
        <begin position="57"/>
        <end position="253"/>
    </location>
</feature>
<dbReference type="InterPro" id="IPR013976">
    <property type="entry name" value="HDOD"/>
</dbReference>
<dbReference type="PANTHER" id="PTHR33525:SF3">
    <property type="entry name" value="RIBONUCLEASE Y"/>
    <property type="match status" value="1"/>
</dbReference>
<evidence type="ECO:0000256" key="1">
    <source>
        <dbReference type="SAM" id="MobiDB-lite"/>
    </source>
</evidence>
<dbReference type="Gene3D" id="1.10.3210.10">
    <property type="entry name" value="Hypothetical protein af1432"/>
    <property type="match status" value="1"/>
</dbReference>
<dbReference type="SUPFAM" id="SSF109604">
    <property type="entry name" value="HD-domain/PDEase-like"/>
    <property type="match status" value="1"/>
</dbReference>
<sequence length="323" mass="33820">MNSDSAQSSSAQASAFVARLLELGQPRREQLVNPAPQPRPAASLASAGRRSLADINPPPLPEAYLALRRTAENPMSGTGDVAAAVSKDPSLVAYVLRLANSPLYSSATPVETVSRAVGLIGLTEIVNLAAGAVLAKLFAAPPRPDLLSLPDFWRHAVAVGLLARALARRRDEANRERFFVAGLLHDMGRLVLAVAEPDLVAAVIARAGDGRIAMDAAERLELAFDHAALGGRICDKWRMPDPLLEGVAGHHDLSQCAGSTIAAAVHAADFIANALGVRVLPAAGLPLLNPDTLALFNLGKADPQEFADLLDTELAAMAALFTP</sequence>
<name>A0A7C9ITS2_9BACT</name>
<proteinExistence type="predicted"/>
<dbReference type="PANTHER" id="PTHR33525">
    <property type="match status" value="1"/>
</dbReference>
<evidence type="ECO:0000259" key="2">
    <source>
        <dbReference type="PROSITE" id="PS51833"/>
    </source>
</evidence>
<dbReference type="InterPro" id="IPR052340">
    <property type="entry name" value="RNase_Y/CdgJ"/>
</dbReference>
<dbReference type="SMART" id="SM00471">
    <property type="entry name" value="HDc"/>
    <property type="match status" value="1"/>
</dbReference>
<organism evidence="3 4">
    <name type="scientific">Solidesulfovibrio aerotolerans</name>
    <dbReference type="NCBI Taxonomy" id="295255"/>
    <lineage>
        <taxon>Bacteria</taxon>
        <taxon>Pseudomonadati</taxon>
        <taxon>Thermodesulfobacteriota</taxon>
        <taxon>Desulfovibrionia</taxon>
        <taxon>Desulfovibrionales</taxon>
        <taxon>Desulfovibrionaceae</taxon>
        <taxon>Solidesulfovibrio</taxon>
    </lineage>
</organism>
<dbReference type="OrthoDB" id="9803649at2"/>
<reference evidence="3 4" key="1">
    <citation type="submission" date="2020-01" db="EMBL/GenBank/DDBJ databases">
        <title>Genome sequence of Desulfovibrio aerotolerans DSM 16695(T).</title>
        <authorList>
            <person name="Karnachuk O."/>
            <person name="Avakyan M."/>
            <person name="Mardanov A."/>
            <person name="Kadnikov V."/>
            <person name="Ravin N."/>
        </authorList>
    </citation>
    <scope>NUCLEOTIDE SEQUENCE [LARGE SCALE GENOMIC DNA]</scope>
    <source>
        <strain evidence="3 4">DSM 16695</strain>
    </source>
</reference>
<feature type="region of interest" description="Disordered" evidence="1">
    <location>
        <begin position="27"/>
        <end position="56"/>
    </location>
</feature>
<accession>A0A7C9ITS2</accession>
<gene>
    <name evidence="3" type="ORF">GTA51_06365</name>
</gene>
<dbReference type="Pfam" id="PF08668">
    <property type="entry name" value="HDOD"/>
    <property type="match status" value="1"/>
</dbReference>
<evidence type="ECO:0000313" key="3">
    <source>
        <dbReference type="EMBL" id="MYL82760.1"/>
    </source>
</evidence>
<evidence type="ECO:0000313" key="4">
    <source>
        <dbReference type="Proteomes" id="UP000482487"/>
    </source>
</evidence>
<comment type="caution">
    <text evidence="3">The sequence shown here is derived from an EMBL/GenBank/DDBJ whole genome shotgun (WGS) entry which is preliminary data.</text>
</comment>
<dbReference type="InterPro" id="IPR003607">
    <property type="entry name" value="HD/PDEase_dom"/>
</dbReference>